<dbReference type="PANTHER" id="PTHR38039:SF1">
    <property type="entry name" value="TOXIN YOEB"/>
    <property type="match status" value="1"/>
</dbReference>
<dbReference type="STRING" id="1291742.LOOC260_112330"/>
<evidence type="ECO:0000256" key="6">
    <source>
        <dbReference type="ARBA" id="ARBA00030388"/>
    </source>
</evidence>
<evidence type="ECO:0000256" key="7">
    <source>
        <dbReference type="ARBA" id="ARBA00050056"/>
    </source>
</evidence>
<comment type="similarity">
    <text evidence="1">Belongs to the YoeB family.</text>
</comment>
<dbReference type="Pfam" id="PF06769">
    <property type="entry name" value="YoeB_toxin"/>
    <property type="match status" value="1"/>
</dbReference>
<keyword evidence="2" id="KW-1277">Toxin-antitoxin system</keyword>
<dbReference type="Gene3D" id="3.30.2310.20">
    <property type="entry name" value="RelE-like"/>
    <property type="match status" value="1"/>
</dbReference>
<dbReference type="InterPro" id="IPR009614">
    <property type="entry name" value="YoeB_toxin"/>
</dbReference>
<evidence type="ECO:0000256" key="1">
    <source>
        <dbReference type="ARBA" id="ARBA00008172"/>
    </source>
</evidence>
<evidence type="ECO:0000313" key="8">
    <source>
        <dbReference type="EMBL" id="BAP85771.1"/>
    </source>
</evidence>
<evidence type="ECO:0000256" key="4">
    <source>
        <dbReference type="ARBA" id="ARBA00022759"/>
    </source>
</evidence>
<proteinExistence type="inferred from homology"/>
<sequence length="87" mass="10234">MIKAWNETAWHDYVAWQTEDKKTLKKINSLIKDIDRNGTQGLGKAEKLKSNYSGWYSRRIDSKNRIVYKINGNTLLIAECKTHYQDK</sequence>
<dbReference type="GO" id="GO:0004519">
    <property type="term" value="F:endonuclease activity"/>
    <property type="evidence" value="ECO:0007669"/>
    <property type="project" value="UniProtKB-KW"/>
</dbReference>
<dbReference type="EMBL" id="AP014680">
    <property type="protein sequence ID" value="BAP85771.1"/>
    <property type="molecule type" value="Genomic_DNA"/>
</dbReference>
<evidence type="ECO:0000256" key="5">
    <source>
        <dbReference type="ARBA" id="ARBA00022801"/>
    </source>
</evidence>
<dbReference type="Proteomes" id="UP000031620">
    <property type="component" value="Chromosome"/>
</dbReference>
<evidence type="ECO:0000313" key="9">
    <source>
        <dbReference type="Proteomes" id="UP000031620"/>
    </source>
</evidence>
<dbReference type="SUPFAM" id="SSF143011">
    <property type="entry name" value="RelE-like"/>
    <property type="match status" value="1"/>
</dbReference>
<dbReference type="GO" id="GO:0006401">
    <property type="term" value="P:RNA catabolic process"/>
    <property type="evidence" value="ECO:0007669"/>
    <property type="project" value="InterPro"/>
</dbReference>
<evidence type="ECO:0000256" key="2">
    <source>
        <dbReference type="ARBA" id="ARBA00022649"/>
    </source>
</evidence>
<gene>
    <name evidence="8" type="ORF">LOOC260_112330</name>
</gene>
<keyword evidence="5" id="KW-0378">Hydrolase</keyword>
<name>A0A0A1GZ77_9LACO</name>
<dbReference type="NCBIfam" id="TIGR02116">
    <property type="entry name" value="toxin_Txe_YoeB"/>
    <property type="match status" value="1"/>
</dbReference>
<accession>A0A0A1GZ77</accession>
<keyword evidence="3" id="KW-0540">Nuclease</keyword>
<protein>
    <recommendedName>
        <fullName evidence="7">Endoribonuclease YoeB</fullName>
    </recommendedName>
    <alternativeName>
        <fullName evidence="6">Putative mRNA interferase YoeB</fullName>
    </alternativeName>
</protein>
<keyword evidence="4" id="KW-0255">Endonuclease</keyword>
<dbReference type="HOGENOM" id="CLU_169492_2_2_9"/>
<dbReference type="InterPro" id="IPR035093">
    <property type="entry name" value="RelE/ParE_toxin_dom_sf"/>
</dbReference>
<dbReference type="PANTHER" id="PTHR38039">
    <property type="entry name" value="TOXIN YOEB"/>
    <property type="match status" value="1"/>
</dbReference>
<dbReference type="AlphaFoldDB" id="A0A0A1GZ77"/>
<dbReference type="GO" id="GO:0045892">
    <property type="term" value="P:negative regulation of DNA-templated transcription"/>
    <property type="evidence" value="ECO:0007669"/>
    <property type="project" value="TreeGrafter"/>
</dbReference>
<organism evidence="8 9">
    <name type="scientific">Paucilactobacillus hokkaidonensis JCM 18461</name>
    <dbReference type="NCBI Taxonomy" id="1291742"/>
    <lineage>
        <taxon>Bacteria</taxon>
        <taxon>Bacillati</taxon>
        <taxon>Bacillota</taxon>
        <taxon>Bacilli</taxon>
        <taxon>Lactobacillales</taxon>
        <taxon>Lactobacillaceae</taxon>
        <taxon>Paucilactobacillus</taxon>
    </lineage>
</organism>
<dbReference type="KEGG" id="lho:LOOC260_112330"/>
<dbReference type="GO" id="GO:0016787">
    <property type="term" value="F:hydrolase activity"/>
    <property type="evidence" value="ECO:0007669"/>
    <property type="project" value="UniProtKB-KW"/>
</dbReference>
<reference evidence="8 9" key="1">
    <citation type="submission" date="2014-11" db="EMBL/GenBank/DDBJ databases">
        <title>Complete genome sequence and analysis of Lactobacillus hokkaidonensis LOOC260T.</title>
        <authorList>
            <person name="Tanizawa Y."/>
            <person name="Tohno M."/>
            <person name="Kaminuma E."/>
            <person name="Nakamura Y."/>
            <person name="Arita M."/>
        </authorList>
    </citation>
    <scope>NUCLEOTIDE SEQUENCE [LARGE SCALE GENOMIC DNA]</scope>
    <source>
        <strain evidence="8 9">LOOC260</strain>
    </source>
</reference>
<evidence type="ECO:0000256" key="3">
    <source>
        <dbReference type="ARBA" id="ARBA00022722"/>
    </source>
</evidence>
<dbReference type="RefSeq" id="WP_041093655.1">
    <property type="nucleotide sequence ID" value="NZ_AP014680.1"/>
</dbReference>